<sequence length="117" mass="12571">MKFLLFIAAMGMVVAVCNASCASGDPCSGTCCVVCSGDGCWAGCCPFQNANCCGSGPNLRCSRAGTQCSKTINVARSTPLAFKRQNFIDRLRRSRQPTLIHESPFRRASNVHLLLVH</sequence>
<protein>
    <submittedName>
        <fullName evidence="3">Uncharacterized protein</fullName>
    </submittedName>
</protein>
<dbReference type="Proteomes" id="UP000887566">
    <property type="component" value="Unplaced"/>
</dbReference>
<accession>A0A914XIP3</accession>
<organism evidence="2 3">
    <name type="scientific">Plectus sambesii</name>
    <dbReference type="NCBI Taxonomy" id="2011161"/>
    <lineage>
        <taxon>Eukaryota</taxon>
        <taxon>Metazoa</taxon>
        <taxon>Ecdysozoa</taxon>
        <taxon>Nematoda</taxon>
        <taxon>Chromadorea</taxon>
        <taxon>Plectida</taxon>
        <taxon>Plectina</taxon>
        <taxon>Plectoidea</taxon>
        <taxon>Plectidae</taxon>
        <taxon>Plectus</taxon>
    </lineage>
</organism>
<evidence type="ECO:0000313" key="3">
    <source>
        <dbReference type="WBParaSite" id="PSAMB.scaffold8376size6287.g31324.t1"/>
    </source>
</evidence>
<evidence type="ECO:0000256" key="1">
    <source>
        <dbReference type="SAM" id="SignalP"/>
    </source>
</evidence>
<keyword evidence="2" id="KW-1185">Reference proteome</keyword>
<evidence type="ECO:0000313" key="2">
    <source>
        <dbReference type="Proteomes" id="UP000887566"/>
    </source>
</evidence>
<proteinExistence type="predicted"/>
<feature type="chain" id="PRO_5037663653" evidence="1">
    <location>
        <begin position="20"/>
        <end position="117"/>
    </location>
</feature>
<dbReference type="WBParaSite" id="PSAMB.scaffold8376size6287.g31324.t1">
    <property type="protein sequence ID" value="PSAMB.scaffold8376size6287.g31324.t1"/>
    <property type="gene ID" value="PSAMB.scaffold8376size6287.g31324"/>
</dbReference>
<keyword evidence="1" id="KW-0732">Signal</keyword>
<name>A0A914XIP3_9BILA</name>
<feature type="signal peptide" evidence="1">
    <location>
        <begin position="1"/>
        <end position="19"/>
    </location>
</feature>
<reference evidence="3" key="1">
    <citation type="submission" date="2022-11" db="UniProtKB">
        <authorList>
            <consortium name="WormBaseParasite"/>
        </authorList>
    </citation>
    <scope>IDENTIFICATION</scope>
</reference>
<dbReference type="AlphaFoldDB" id="A0A914XIP3"/>